<evidence type="ECO:0008006" key="5">
    <source>
        <dbReference type="Google" id="ProtNLM"/>
    </source>
</evidence>
<evidence type="ECO:0000256" key="1">
    <source>
        <dbReference type="ARBA" id="ARBA00023172"/>
    </source>
</evidence>
<evidence type="ECO:0000256" key="2">
    <source>
        <dbReference type="SAM" id="MobiDB-lite"/>
    </source>
</evidence>
<dbReference type="Gene3D" id="1.10.443.10">
    <property type="entry name" value="Intergrase catalytic core"/>
    <property type="match status" value="1"/>
</dbReference>
<evidence type="ECO:0000313" key="3">
    <source>
        <dbReference type="EMBL" id="MFC7600202.1"/>
    </source>
</evidence>
<evidence type="ECO:0000313" key="4">
    <source>
        <dbReference type="Proteomes" id="UP001596514"/>
    </source>
</evidence>
<feature type="region of interest" description="Disordered" evidence="2">
    <location>
        <begin position="210"/>
        <end position="229"/>
    </location>
</feature>
<proteinExistence type="predicted"/>
<organism evidence="3 4">
    <name type="scientific">Streptosporangium amethystogenes subsp. fukuiense</name>
    <dbReference type="NCBI Taxonomy" id="698418"/>
    <lineage>
        <taxon>Bacteria</taxon>
        <taxon>Bacillati</taxon>
        <taxon>Actinomycetota</taxon>
        <taxon>Actinomycetes</taxon>
        <taxon>Streptosporangiales</taxon>
        <taxon>Streptosporangiaceae</taxon>
        <taxon>Streptosporangium</taxon>
    </lineage>
</organism>
<dbReference type="RefSeq" id="WP_343971192.1">
    <property type="nucleotide sequence ID" value="NZ_BAAAGK010000088.1"/>
</dbReference>
<keyword evidence="1" id="KW-0233">DNA recombination</keyword>
<dbReference type="SUPFAM" id="SSF56349">
    <property type="entry name" value="DNA breaking-rejoining enzymes"/>
    <property type="match status" value="1"/>
</dbReference>
<protein>
    <recommendedName>
        <fullName evidence="5">Tyr recombinase domain-containing protein</fullName>
    </recommendedName>
</protein>
<sequence length="299" mass="32246">MRTMHRLAGHPNRPATDATRLALRAYKRARAEAGTRGRREAPPVGIDTLRAMVSACDLNTRIGLRDRLPLVLGLALMGRRSELVALTCDDVREVPDGLKVTVRTSKTDKDSRDETIAIPRGSHPLTDPVAVWTDWIAVLAEAGETPGRLLRRVDRHGDLGPRLGADAVNVIVRDLAVRTAVSGADTFTAHSLRAGGATVALRRGRPRLRHRQARPLGPPPPRSCCATSAPSTAGATTPCEASACSPPVGSQRSWHRSGTCARSVRQPFCERVSLIPLALILSCMDRSWDTKIQSLVLPG</sequence>
<dbReference type="InterPro" id="IPR013762">
    <property type="entry name" value="Integrase-like_cat_sf"/>
</dbReference>
<keyword evidence="4" id="KW-1185">Reference proteome</keyword>
<dbReference type="Proteomes" id="UP001596514">
    <property type="component" value="Unassembled WGS sequence"/>
</dbReference>
<gene>
    <name evidence="3" type="ORF">ACFQVD_08810</name>
</gene>
<dbReference type="EMBL" id="JBHTEE010000001">
    <property type="protein sequence ID" value="MFC7600202.1"/>
    <property type="molecule type" value="Genomic_DNA"/>
</dbReference>
<accession>A0ABW2SVR2</accession>
<comment type="caution">
    <text evidence="3">The sequence shown here is derived from an EMBL/GenBank/DDBJ whole genome shotgun (WGS) entry which is preliminary data.</text>
</comment>
<name>A0ABW2SVR2_9ACTN</name>
<reference evidence="4" key="1">
    <citation type="journal article" date="2019" name="Int. J. Syst. Evol. Microbiol.">
        <title>The Global Catalogue of Microorganisms (GCM) 10K type strain sequencing project: providing services to taxonomists for standard genome sequencing and annotation.</title>
        <authorList>
            <consortium name="The Broad Institute Genomics Platform"/>
            <consortium name="The Broad Institute Genome Sequencing Center for Infectious Disease"/>
            <person name="Wu L."/>
            <person name="Ma J."/>
        </authorList>
    </citation>
    <scope>NUCLEOTIDE SEQUENCE [LARGE SCALE GENOMIC DNA]</scope>
    <source>
        <strain evidence="4">JCM 10083</strain>
    </source>
</reference>
<dbReference type="InterPro" id="IPR011010">
    <property type="entry name" value="DNA_brk_join_enz"/>
</dbReference>